<evidence type="ECO:0000256" key="3">
    <source>
        <dbReference type="ARBA" id="ARBA00022578"/>
    </source>
</evidence>
<dbReference type="InterPro" id="IPR001207">
    <property type="entry name" value="Transposase_mutator"/>
</dbReference>
<accession>A0ABT9EF15</accession>
<keyword evidence="8" id="KW-1185">Reference proteome</keyword>
<keyword evidence="5 6" id="KW-0233">DNA recombination</keyword>
<feature type="non-terminal residue" evidence="7">
    <location>
        <position position="1"/>
    </location>
</feature>
<organism evidence="7 8">
    <name type="scientific">Paracraurococcus lichenis</name>
    <dbReference type="NCBI Taxonomy" id="3064888"/>
    <lineage>
        <taxon>Bacteria</taxon>
        <taxon>Pseudomonadati</taxon>
        <taxon>Pseudomonadota</taxon>
        <taxon>Alphaproteobacteria</taxon>
        <taxon>Acetobacterales</taxon>
        <taxon>Roseomonadaceae</taxon>
        <taxon>Paracraurococcus</taxon>
    </lineage>
</organism>
<dbReference type="PANTHER" id="PTHR33217:SF7">
    <property type="entry name" value="TRANSPOSASE FOR INSERTION SEQUENCE ELEMENT IS1081"/>
    <property type="match status" value="1"/>
</dbReference>
<sequence>VTEDLVLLAAVGIDAEGTKHPLGLVEGATENAAVVQALLDDLVGRGLAPNVCRLFIVDGAKALTKAIRRTFGRDTPIQRC</sequence>
<dbReference type="PANTHER" id="PTHR33217">
    <property type="entry name" value="TRANSPOSASE FOR INSERTION SEQUENCE ELEMENT IS1081"/>
    <property type="match status" value="1"/>
</dbReference>
<reference evidence="7 8" key="1">
    <citation type="submission" date="2023-08" db="EMBL/GenBank/DDBJ databases">
        <title>The draft genome sequence of Paracraurococcus sp. LOR1-02.</title>
        <authorList>
            <person name="Kingkaew E."/>
            <person name="Tanasupawat S."/>
        </authorList>
    </citation>
    <scope>NUCLEOTIDE SEQUENCE [LARGE SCALE GENOMIC DNA]</scope>
    <source>
        <strain evidence="7 8">LOR1-02</strain>
    </source>
</reference>
<feature type="non-terminal residue" evidence="7">
    <location>
        <position position="80"/>
    </location>
</feature>
<evidence type="ECO:0000313" key="7">
    <source>
        <dbReference type="EMBL" id="MDO9714798.1"/>
    </source>
</evidence>
<proteinExistence type="inferred from homology"/>
<dbReference type="Proteomes" id="UP001243009">
    <property type="component" value="Unassembled WGS sequence"/>
</dbReference>
<dbReference type="Pfam" id="PF00872">
    <property type="entry name" value="Transposase_mut"/>
    <property type="match status" value="1"/>
</dbReference>
<evidence type="ECO:0000313" key="8">
    <source>
        <dbReference type="Proteomes" id="UP001243009"/>
    </source>
</evidence>
<keyword evidence="6" id="KW-0814">Transposable element</keyword>
<protein>
    <recommendedName>
        <fullName evidence="6">Mutator family transposase</fullName>
    </recommendedName>
</protein>
<evidence type="ECO:0000256" key="1">
    <source>
        <dbReference type="ARBA" id="ARBA00002190"/>
    </source>
</evidence>
<evidence type="ECO:0000256" key="4">
    <source>
        <dbReference type="ARBA" id="ARBA00023125"/>
    </source>
</evidence>
<keyword evidence="4 6" id="KW-0238">DNA-binding</keyword>
<gene>
    <name evidence="7" type="ORF">Q7A36_41420</name>
</gene>
<evidence type="ECO:0000256" key="6">
    <source>
        <dbReference type="RuleBase" id="RU365089"/>
    </source>
</evidence>
<comment type="function">
    <text evidence="1 6">Required for the transposition of the insertion element.</text>
</comment>
<dbReference type="RefSeq" id="WP_305109566.1">
    <property type="nucleotide sequence ID" value="NZ_JAUTWS010000609.1"/>
</dbReference>
<keyword evidence="3 6" id="KW-0815">Transposition</keyword>
<evidence type="ECO:0000256" key="5">
    <source>
        <dbReference type="ARBA" id="ARBA00023172"/>
    </source>
</evidence>
<comment type="similarity">
    <text evidence="2 6">Belongs to the transposase mutator family.</text>
</comment>
<comment type="caution">
    <text evidence="7">The sequence shown here is derived from an EMBL/GenBank/DDBJ whole genome shotgun (WGS) entry which is preliminary data.</text>
</comment>
<evidence type="ECO:0000256" key="2">
    <source>
        <dbReference type="ARBA" id="ARBA00010961"/>
    </source>
</evidence>
<name>A0ABT9EF15_9PROT</name>
<dbReference type="EMBL" id="JAUTWS010000609">
    <property type="protein sequence ID" value="MDO9714798.1"/>
    <property type="molecule type" value="Genomic_DNA"/>
</dbReference>